<sequence length="47" mass="5998">MTFQFLFFTITVQKRKKTVEQYRREAQVQEIYDEMKYRYLEHFTRIG</sequence>
<name>A0ABP3GD21_9BACI</name>
<gene>
    <name evidence="1" type="ORF">GCM10008967_33900</name>
</gene>
<organism evidence="1 2">
    <name type="scientific">Bacillus carboniphilus</name>
    <dbReference type="NCBI Taxonomy" id="86663"/>
    <lineage>
        <taxon>Bacteria</taxon>
        <taxon>Bacillati</taxon>
        <taxon>Bacillota</taxon>
        <taxon>Bacilli</taxon>
        <taxon>Bacillales</taxon>
        <taxon>Bacillaceae</taxon>
        <taxon>Bacillus</taxon>
    </lineage>
</organism>
<dbReference type="EMBL" id="BAAADJ010000059">
    <property type="protein sequence ID" value="GAA0340811.1"/>
    <property type="molecule type" value="Genomic_DNA"/>
</dbReference>
<evidence type="ECO:0008006" key="3">
    <source>
        <dbReference type="Google" id="ProtNLM"/>
    </source>
</evidence>
<dbReference type="Proteomes" id="UP001500782">
    <property type="component" value="Unassembled WGS sequence"/>
</dbReference>
<accession>A0ABP3GD21</accession>
<dbReference type="RefSeq" id="WP_343801632.1">
    <property type="nucleotide sequence ID" value="NZ_BAAADJ010000059.1"/>
</dbReference>
<protein>
    <recommendedName>
        <fullName evidence="3">YrzI family small protein</fullName>
    </recommendedName>
</protein>
<proteinExistence type="predicted"/>
<evidence type="ECO:0000313" key="2">
    <source>
        <dbReference type="Proteomes" id="UP001500782"/>
    </source>
</evidence>
<dbReference type="InterPro" id="IPR012655">
    <property type="entry name" value="YrzI"/>
</dbReference>
<reference evidence="2" key="1">
    <citation type="journal article" date="2019" name="Int. J. Syst. Evol. Microbiol.">
        <title>The Global Catalogue of Microorganisms (GCM) 10K type strain sequencing project: providing services to taxonomists for standard genome sequencing and annotation.</title>
        <authorList>
            <consortium name="The Broad Institute Genomics Platform"/>
            <consortium name="The Broad Institute Genome Sequencing Center for Infectious Disease"/>
            <person name="Wu L."/>
            <person name="Ma J."/>
        </authorList>
    </citation>
    <scope>NUCLEOTIDE SEQUENCE [LARGE SCALE GENOMIC DNA]</scope>
    <source>
        <strain evidence="2">JCM 9731</strain>
    </source>
</reference>
<keyword evidence="2" id="KW-1185">Reference proteome</keyword>
<dbReference type="Pfam" id="PF09501">
    <property type="entry name" value="Bac_small_YrzI"/>
    <property type="match status" value="1"/>
</dbReference>
<comment type="caution">
    <text evidence="1">The sequence shown here is derived from an EMBL/GenBank/DDBJ whole genome shotgun (WGS) entry which is preliminary data.</text>
</comment>
<evidence type="ECO:0000313" key="1">
    <source>
        <dbReference type="EMBL" id="GAA0340811.1"/>
    </source>
</evidence>